<feature type="domain" description="Aldehyde dehydrogenase" evidence="5">
    <location>
        <begin position="18"/>
        <end position="484"/>
    </location>
</feature>
<dbReference type="FunFam" id="3.40.309.10:FF:000012">
    <property type="entry name" value="Betaine aldehyde dehydrogenase"/>
    <property type="match status" value="1"/>
</dbReference>
<dbReference type="Gene3D" id="3.40.309.10">
    <property type="entry name" value="Aldehyde Dehydrogenase, Chain A, domain 2"/>
    <property type="match status" value="1"/>
</dbReference>
<dbReference type="EMBL" id="CP065647">
    <property type="protein sequence ID" value="QPR73079.1"/>
    <property type="molecule type" value="Genomic_DNA"/>
</dbReference>
<dbReference type="EMBL" id="NILC01000014">
    <property type="protein sequence ID" value="TWL30682.1"/>
    <property type="molecule type" value="Genomic_DNA"/>
</dbReference>
<gene>
    <name evidence="7" type="ORF">CHCC16736_1716</name>
    <name evidence="6" type="ORF">I6G80_01790</name>
</gene>
<dbReference type="NCBIfam" id="NF042993">
    <property type="entry name" value="AlphKGSA_gudD"/>
    <property type="match status" value="1"/>
</dbReference>
<dbReference type="RefSeq" id="WP_003178596.1">
    <property type="nucleotide sequence ID" value="NZ_BEXU01000034.1"/>
</dbReference>
<reference evidence="6 9" key="2">
    <citation type="submission" date="2020-12" db="EMBL/GenBank/DDBJ databases">
        <title>FDA dAtabase for Regulatory Grade micrObial Sequences (FDA-ARGOS): Supporting development and validation of Infectious Disease Dx tests.</title>
        <authorList>
            <person name="Nelson B."/>
            <person name="Plummer A."/>
            <person name="Tallon L."/>
            <person name="Sadzewicz L."/>
            <person name="Zhao X."/>
            <person name="Boylan J."/>
            <person name="Ott S."/>
            <person name="Bowen H."/>
            <person name="Vavikolanu K."/>
            <person name="Mehta A."/>
            <person name="Aluvathingal J."/>
            <person name="Nadendla S."/>
            <person name="Myers T."/>
            <person name="Yan Y."/>
            <person name="Sichtig H."/>
        </authorList>
    </citation>
    <scope>NUCLEOTIDE SEQUENCE [LARGE SCALE GENOMIC DNA]</scope>
    <source>
        <strain evidence="6 9">FDAARGOS_923</strain>
    </source>
</reference>
<sequence length="488" mass="52682">MSVAAESKTYFNFINGRWVKAESGGMEQSLNPADTRDIVGLVQKSSIEDVDRAVEAAKQAKKAWRKLSGAERGQFLYKAADIMEQRLDEIAECATREMGKTLPEAKGETARGIAILRYYAGEGLRKTGDVIPSTDSSAFMYTDRVPLGVVGVISPWNFPVAIPIWKMAPALIYGNTVVIKPATETAVTCLKVISCFEEAGIPSGVVNAVTGPGSSAGQRLAEHPDVNGITFTGSNQTGKIIGRTAFERGAKYQLEMGGKNPVIVADDADLDIAVEAVISGAFRSTGQKCTATSRVIVLNGVYDRFKEKLLQQTKEITIGDSLKEDVWMGPIANKQQLDNCLSYIAKGKQEGADLIFGGERLADGKYENGYYIRPAIFDNVTSGMTIAQEEIFGPVIALIKADTLEEALETANDVKFGLSASIFTQNIRRMLSFTDEIEAGLIRVNAESAGVELQAPFGGVKQSSSHSREQGEAAKEFFTAVKTVFVKP</sequence>
<evidence type="ECO:0000256" key="1">
    <source>
        <dbReference type="ARBA" id="ARBA00009986"/>
    </source>
</evidence>
<evidence type="ECO:0000313" key="8">
    <source>
        <dbReference type="Proteomes" id="UP000435910"/>
    </source>
</evidence>
<dbReference type="AlphaFoldDB" id="A0A1Y0YG29"/>
<dbReference type="Proteomes" id="UP000435910">
    <property type="component" value="Unassembled WGS sequence"/>
</dbReference>
<protein>
    <submittedName>
        <fullName evidence="6">Aldehyde dehydrogenase family protein</fullName>
    </submittedName>
    <submittedName>
        <fullName evidence="7">Aldehyde dehydrogenase, thermostable</fullName>
    </submittedName>
</protein>
<evidence type="ECO:0000256" key="2">
    <source>
        <dbReference type="ARBA" id="ARBA00023002"/>
    </source>
</evidence>
<evidence type="ECO:0000256" key="4">
    <source>
        <dbReference type="RuleBase" id="RU003345"/>
    </source>
</evidence>
<keyword evidence="2 4" id="KW-0560">Oxidoreductase</keyword>
<accession>A0A1Y0YG29</accession>
<dbReference type="InterPro" id="IPR016161">
    <property type="entry name" value="Ald_DH/histidinol_DH"/>
</dbReference>
<dbReference type="FunFam" id="3.40.605.10:FF:000007">
    <property type="entry name" value="NAD/NADP-dependent betaine aldehyde dehydrogenase"/>
    <property type="match status" value="1"/>
</dbReference>
<dbReference type="GeneID" id="92858752"/>
<dbReference type="InterPro" id="IPR015590">
    <property type="entry name" value="Aldehyde_DH_dom"/>
</dbReference>
<dbReference type="Gene3D" id="3.40.605.10">
    <property type="entry name" value="Aldehyde Dehydrogenase, Chain A, domain 1"/>
    <property type="match status" value="1"/>
</dbReference>
<evidence type="ECO:0000313" key="9">
    <source>
        <dbReference type="Proteomes" id="UP000595038"/>
    </source>
</evidence>
<dbReference type="InterPro" id="IPR054869">
    <property type="entry name" value="AlphKGSA_gudD"/>
</dbReference>
<dbReference type="CDD" id="cd07097">
    <property type="entry name" value="ALDH_KGSADH-YcbD"/>
    <property type="match status" value="1"/>
</dbReference>
<dbReference type="PANTHER" id="PTHR11699">
    <property type="entry name" value="ALDEHYDE DEHYDROGENASE-RELATED"/>
    <property type="match status" value="1"/>
</dbReference>
<name>A0A1Y0YG29_BACLI</name>
<dbReference type="InterPro" id="IPR016160">
    <property type="entry name" value="Ald_DH_CS_CYS"/>
</dbReference>
<dbReference type="InterPro" id="IPR029510">
    <property type="entry name" value="Ald_DH_CS_GLU"/>
</dbReference>
<dbReference type="InterPro" id="IPR016162">
    <property type="entry name" value="Ald_DH_N"/>
</dbReference>
<comment type="similarity">
    <text evidence="1 4">Belongs to the aldehyde dehydrogenase family.</text>
</comment>
<dbReference type="PROSITE" id="PS00070">
    <property type="entry name" value="ALDEHYDE_DEHYDR_CYS"/>
    <property type="match status" value="1"/>
</dbReference>
<evidence type="ECO:0000313" key="6">
    <source>
        <dbReference type="EMBL" id="QPR73079.1"/>
    </source>
</evidence>
<evidence type="ECO:0000259" key="5">
    <source>
        <dbReference type="Pfam" id="PF00171"/>
    </source>
</evidence>
<dbReference type="GO" id="GO:0016620">
    <property type="term" value="F:oxidoreductase activity, acting on the aldehyde or oxo group of donors, NAD or NADP as acceptor"/>
    <property type="evidence" value="ECO:0007669"/>
    <property type="project" value="InterPro"/>
</dbReference>
<feature type="active site" evidence="3">
    <location>
        <position position="255"/>
    </location>
</feature>
<dbReference type="InterPro" id="IPR016163">
    <property type="entry name" value="Ald_DH_C"/>
</dbReference>
<organism evidence="7 8">
    <name type="scientific">Bacillus licheniformis</name>
    <dbReference type="NCBI Taxonomy" id="1402"/>
    <lineage>
        <taxon>Bacteria</taxon>
        <taxon>Bacillati</taxon>
        <taxon>Bacillota</taxon>
        <taxon>Bacilli</taxon>
        <taxon>Bacillales</taxon>
        <taxon>Bacillaceae</taxon>
        <taxon>Bacillus</taxon>
    </lineage>
</organism>
<dbReference type="Proteomes" id="UP000595038">
    <property type="component" value="Chromosome"/>
</dbReference>
<evidence type="ECO:0000256" key="3">
    <source>
        <dbReference type="PROSITE-ProRule" id="PRU10007"/>
    </source>
</evidence>
<reference evidence="7 8" key="1">
    <citation type="submission" date="2019-06" db="EMBL/GenBank/DDBJ databases">
        <title>Genome sequence analysis of &gt;100 Bacillus licheniformis strains suggests intrinsic resistance to this species.</title>
        <authorList>
            <person name="Wels M."/>
            <person name="Siezen R.J."/>
            <person name="Johansen E."/>
            <person name="Stuer-Lauridsen B."/>
            <person name="Bjerre K."/>
            <person name="Nielsen B.K.K."/>
        </authorList>
    </citation>
    <scope>NUCLEOTIDE SEQUENCE [LARGE SCALE GENOMIC DNA]</scope>
    <source>
        <strain evidence="7 8">BAC-16736</strain>
    </source>
</reference>
<evidence type="ECO:0000313" key="7">
    <source>
        <dbReference type="EMBL" id="TWL30682.1"/>
    </source>
</evidence>
<dbReference type="OMA" id="NAWAMLS"/>
<proteinExistence type="inferred from homology"/>
<dbReference type="Pfam" id="PF00171">
    <property type="entry name" value="Aldedh"/>
    <property type="match status" value="1"/>
</dbReference>
<dbReference type="SUPFAM" id="SSF53720">
    <property type="entry name" value="ALDH-like"/>
    <property type="match status" value="1"/>
</dbReference>
<dbReference type="PROSITE" id="PS00687">
    <property type="entry name" value="ALDEHYDE_DEHYDR_GLU"/>
    <property type="match status" value="1"/>
</dbReference>